<comment type="similarity">
    <text evidence="1">Belongs to the GST superfamily.</text>
</comment>
<dbReference type="InterPro" id="IPR040079">
    <property type="entry name" value="Glutathione_S-Trfase"/>
</dbReference>
<evidence type="ECO:0000313" key="5">
    <source>
        <dbReference type="Proteomes" id="UP001203852"/>
    </source>
</evidence>
<dbReference type="CDD" id="cd03046">
    <property type="entry name" value="GST_N_GTT1_like"/>
    <property type="match status" value="1"/>
</dbReference>
<evidence type="ECO:0000313" key="4">
    <source>
        <dbReference type="EMBL" id="KAI1608455.1"/>
    </source>
</evidence>
<organism evidence="4 5">
    <name type="scientific">Exophiala viscosa</name>
    <dbReference type="NCBI Taxonomy" id="2486360"/>
    <lineage>
        <taxon>Eukaryota</taxon>
        <taxon>Fungi</taxon>
        <taxon>Dikarya</taxon>
        <taxon>Ascomycota</taxon>
        <taxon>Pezizomycotina</taxon>
        <taxon>Eurotiomycetes</taxon>
        <taxon>Chaetothyriomycetidae</taxon>
        <taxon>Chaetothyriales</taxon>
        <taxon>Herpotrichiellaceae</taxon>
        <taxon>Exophiala</taxon>
    </lineage>
</organism>
<dbReference type="InterPro" id="IPR004045">
    <property type="entry name" value="Glutathione_S-Trfase_N"/>
</dbReference>
<reference evidence="4" key="1">
    <citation type="journal article" date="2022" name="bioRxiv">
        <title>Deciphering the potential niche of two novel black yeast fungi from a biological soil crust based on their genomes, phenotypes, and melanin regulation.</title>
        <authorList>
            <consortium name="DOE Joint Genome Institute"/>
            <person name="Carr E.C."/>
            <person name="Barton Q."/>
            <person name="Grambo S."/>
            <person name="Sullivan M."/>
            <person name="Renfro C.M."/>
            <person name="Kuo A."/>
            <person name="Pangilinan J."/>
            <person name="Lipzen A."/>
            <person name="Keymanesh K."/>
            <person name="Savage E."/>
            <person name="Barry K."/>
            <person name="Grigoriev I.V."/>
            <person name="Riekhof W.R."/>
            <person name="Harris S.S."/>
        </authorList>
    </citation>
    <scope>NUCLEOTIDE SEQUENCE</scope>
    <source>
        <strain evidence="4">JF 03-4F</strain>
    </source>
</reference>
<feature type="domain" description="GST C-terminal" evidence="3">
    <location>
        <begin position="113"/>
        <end position="254"/>
    </location>
</feature>
<sequence length="258" mass="29423">MASAPTENAQPKVTLHWLEASRSHRILWFLEELGIPYELKTYRRTKESLAPPELKEIHPLGKSPVVELLAPGSTKPIVLAESAAIVEYFSDYYGSWLVPKRYHDGKNGQIGEETESWLRYRMLMHYAEGSIMPLMLLSVIVKRIRNAPVWFFIKPITASVASTVEAGFLTRNFKNHYDFLEGQLATSPDGGKFLCGRDLTGADIMLSFPLEAGQTRSGFTREQYPKIWDYVDRLHDRQAYKRATAKIIEVEGRFKANL</sequence>
<dbReference type="PANTHER" id="PTHR44051">
    <property type="entry name" value="GLUTATHIONE S-TRANSFERASE-RELATED"/>
    <property type="match status" value="1"/>
</dbReference>
<dbReference type="InterPro" id="IPR036282">
    <property type="entry name" value="Glutathione-S-Trfase_C_sf"/>
</dbReference>
<dbReference type="PANTHER" id="PTHR44051:SF9">
    <property type="entry name" value="GLUTATHIONE S-TRANSFERASE 1"/>
    <property type="match status" value="1"/>
</dbReference>
<keyword evidence="5" id="KW-1185">Reference proteome</keyword>
<dbReference type="Proteomes" id="UP001203852">
    <property type="component" value="Unassembled WGS sequence"/>
</dbReference>
<feature type="domain" description="GST N-terminal" evidence="2">
    <location>
        <begin position="10"/>
        <end position="97"/>
    </location>
</feature>
<dbReference type="Pfam" id="PF13410">
    <property type="entry name" value="GST_C_2"/>
    <property type="match status" value="1"/>
</dbReference>
<dbReference type="PROSITE" id="PS50405">
    <property type="entry name" value="GST_CTER"/>
    <property type="match status" value="1"/>
</dbReference>
<dbReference type="InterPro" id="IPR010987">
    <property type="entry name" value="Glutathione-S-Trfase_C-like"/>
</dbReference>
<dbReference type="Gene3D" id="1.20.1050.10">
    <property type="match status" value="1"/>
</dbReference>
<protein>
    <submittedName>
        <fullName evidence="4">Glutathione S-transferase</fullName>
    </submittedName>
</protein>
<evidence type="ECO:0000259" key="3">
    <source>
        <dbReference type="PROSITE" id="PS50405"/>
    </source>
</evidence>
<proteinExistence type="inferred from homology"/>
<dbReference type="SFLD" id="SFLDG00358">
    <property type="entry name" value="Main_(cytGST)"/>
    <property type="match status" value="1"/>
</dbReference>
<comment type="caution">
    <text evidence="4">The sequence shown here is derived from an EMBL/GenBank/DDBJ whole genome shotgun (WGS) entry which is preliminary data.</text>
</comment>
<gene>
    <name evidence="4" type="ORF">EDD36DRAFT_99983</name>
</gene>
<dbReference type="SUPFAM" id="SSF47616">
    <property type="entry name" value="GST C-terminal domain-like"/>
    <property type="match status" value="1"/>
</dbReference>
<dbReference type="Gene3D" id="3.40.30.10">
    <property type="entry name" value="Glutaredoxin"/>
    <property type="match status" value="1"/>
</dbReference>
<accession>A0AAN6I965</accession>
<dbReference type="Pfam" id="PF13409">
    <property type="entry name" value="GST_N_2"/>
    <property type="match status" value="1"/>
</dbReference>
<dbReference type="PROSITE" id="PS50404">
    <property type="entry name" value="GST_NTER"/>
    <property type="match status" value="1"/>
</dbReference>
<dbReference type="EMBL" id="MU404363">
    <property type="protein sequence ID" value="KAI1608455.1"/>
    <property type="molecule type" value="Genomic_DNA"/>
</dbReference>
<evidence type="ECO:0000256" key="1">
    <source>
        <dbReference type="ARBA" id="ARBA00007409"/>
    </source>
</evidence>
<dbReference type="SUPFAM" id="SSF52833">
    <property type="entry name" value="Thioredoxin-like"/>
    <property type="match status" value="1"/>
</dbReference>
<name>A0AAN6I965_9EURO</name>
<dbReference type="AlphaFoldDB" id="A0AAN6I965"/>
<dbReference type="CDD" id="cd03189">
    <property type="entry name" value="GST_C_GTT1_like"/>
    <property type="match status" value="1"/>
</dbReference>
<evidence type="ECO:0000259" key="2">
    <source>
        <dbReference type="PROSITE" id="PS50404"/>
    </source>
</evidence>
<dbReference type="SFLD" id="SFLDS00019">
    <property type="entry name" value="Glutathione_Transferase_(cytos"/>
    <property type="match status" value="1"/>
</dbReference>
<dbReference type="InterPro" id="IPR036249">
    <property type="entry name" value="Thioredoxin-like_sf"/>
</dbReference>